<dbReference type="Proteomes" id="UP001283109">
    <property type="component" value="Unassembled WGS sequence"/>
</dbReference>
<reference evidence="1 2" key="1">
    <citation type="submission" date="2023-11" db="EMBL/GenBank/DDBJ databases">
        <title>Draft genome sequence of Microbacterium arthrosphaerae JCM 30492.</title>
        <authorList>
            <person name="Zhang G."/>
            <person name="Ding Y."/>
        </authorList>
    </citation>
    <scope>NUCLEOTIDE SEQUENCE [LARGE SCALE GENOMIC DNA]</scope>
    <source>
        <strain evidence="1 2">JCM 30492</strain>
    </source>
</reference>
<keyword evidence="2" id="KW-1185">Reference proteome</keyword>
<dbReference type="InterPro" id="IPR019587">
    <property type="entry name" value="Polyketide_cyclase/dehydratase"/>
</dbReference>
<dbReference type="SUPFAM" id="SSF55961">
    <property type="entry name" value="Bet v1-like"/>
    <property type="match status" value="1"/>
</dbReference>
<dbReference type="Gene3D" id="3.30.530.20">
    <property type="match status" value="1"/>
</dbReference>
<name>A0ABU4H415_9MICO</name>
<proteinExistence type="predicted"/>
<gene>
    <name evidence="1" type="ORF">R8Z58_14960</name>
</gene>
<dbReference type="EMBL" id="JAWQEV010000005">
    <property type="protein sequence ID" value="MDW4574078.1"/>
    <property type="molecule type" value="Genomic_DNA"/>
</dbReference>
<organism evidence="1 2">
    <name type="scientific">Microbacterium arthrosphaerae</name>
    <dbReference type="NCBI Taxonomy" id="792652"/>
    <lineage>
        <taxon>Bacteria</taxon>
        <taxon>Bacillati</taxon>
        <taxon>Actinomycetota</taxon>
        <taxon>Actinomycetes</taxon>
        <taxon>Micrococcales</taxon>
        <taxon>Microbacteriaceae</taxon>
        <taxon>Microbacterium</taxon>
    </lineage>
</organism>
<dbReference type="RefSeq" id="WP_318354579.1">
    <property type="nucleotide sequence ID" value="NZ_JAWQEV010000005.1"/>
</dbReference>
<protein>
    <submittedName>
        <fullName evidence="1">SRPBCC domain-containing protein</fullName>
    </submittedName>
</protein>
<comment type="caution">
    <text evidence="1">The sequence shown here is derived from an EMBL/GenBank/DDBJ whole genome shotgun (WGS) entry which is preliminary data.</text>
</comment>
<dbReference type="Pfam" id="PF10604">
    <property type="entry name" value="Polyketide_cyc2"/>
    <property type="match status" value="1"/>
</dbReference>
<dbReference type="CDD" id="cd07822">
    <property type="entry name" value="SRPBCC_4"/>
    <property type="match status" value="1"/>
</dbReference>
<dbReference type="InterPro" id="IPR023393">
    <property type="entry name" value="START-like_dom_sf"/>
</dbReference>
<sequence length="152" mass="16393">MSTSATDGVASTTRSAFSRSTRIAQHIDADAAAVWRLLTTAEAYPTWSSTTVSLEGQIVLGSTIKLVSTLDPARTFKLKVTEFEPNTRLTFANAMFARPCSLSGGAEGTRVEIVERIGGPLYPLVARMIPPLERNFERFTADLKKAAEATAP</sequence>
<accession>A0ABU4H415</accession>
<evidence type="ECO:0000313" key="2">
    <source>
        <dbReference type="Proteomes" id="UP001283109"/>
    </source>
</evidence>
<evidence type="ECO:0000313" key="1">
    <source>
        <dbReference type="EMBL" id="MDW4574078.1"/>
    </source>
</evidence>